<dbReference type="Proteomes" id="UP000236919">
    <property type="component" value="Unassembled WGS sequence"/>
</dbReference>
<evidence type="ECO:0000313" key="2">
    <source>
        <dbReference type="Proteomes" id="UP000236919"/>
    </source>
</evidence>
<evidence type="ECO:0000313" key="1">
    <source>
        <dbReference type="EMBL" id="POR54215.1"/>
    </source>
</evidence>
<accession>A0A2S4MHW1</accession>
<protein>
    <recommendedName>
        <fullName evidence="3">Lipase (Class 3)</fullName>
    </recommendedName>
</protein>
<dbReference type="Pfam" id="PF26363">
    <property type="entry name" value="Phospholipase-like"/>
    <property type="match status" value="1"/>
</dbReference>
<keyword evidence="2" id="KW-1185">Reference proteome</keyword>
<dbReference type="InterPro" id="IPR029058">
    <property type="entry name" value="AB_hydrolase_fold"/>
</dbReference>
<evidence type="ECO:0008006" key="3">
    <source>
        <dbReference type="Google" id="ProtNLM"/>
    </source>
</evidence>
<dbReference type="CDD" id="cd00741">
    <property type="entry name" value="Lipase"/>
    <property type="match status" value="1"/>
</dbReference>
<gene>
    <name evidence="1" type="ORF">CYD53_103318</name>
</gene>
<dbReference type="OrthoDB" id="8446566at2"/>
<proteinExistence type="predicted"/>
<comment type="caution">
    <text evidence="1">The sequence shown here is derived from an EMBL/GenBank/DDBJ whole genome shotgun (WGS) entry which is preliminary data.</text>
</comment>
<dbReference type="EMBL" id="PQFZ01000003">
    <property type="protein sequence ID" value="POR54215.1"/>
    <property type="molecule type" value="Genomic_DNA"/>
</dbReference>
<dbReference type="Gene3D" id="3.40.50.1820">
    <property type="entry name" value="alpha/beta hydrolase"/>
    <property type="match status" value="1"/>
</dbReference>
<dbReference type="PROSITE" id="PS51257">
    <property type="entry name" value="PROKAR_LIPOPROTEIN"/>
    <property type="match status" value="1"/>
</dbReference>
<organism evidence="1 2">
    <name type="scientific">Bosea psychrotolerans</name>
    <dbReference type="NCBI Taxonomy" id="1871628"/>
    <lineage>
        <taxon>Bacteria</taxon>
        <taxon>Pseudomonadati</taxon>
        <taxon>Pseudomonadota</taxon>
        <taxon>Alphaproteobacteria</taxon>
        <taxon>Hyphomicrobiales</taxon>
        <taxon>Boseaceae</taxon>
        <taxon>Bosea</taxon>
    </lineage>
</organism>
<reference evidence="1 2" key="1">
    <citation type="submission" date="2018-01" db="EMBL/GenBank/DDBJ databases">
        <title>Genomic Encyclopedia of Type Strains, Phase III (KMG-III): the genomes of soil and plant-associated and newly described type strains.</title>
        <authorList>
            <person name="Whitman W."/>
        </authorList>
    </citation>
    <scope>NUCLEOTIDE SEQUENCE [LARGE SCALE GENOMIC DNA]</scope>
    <source>
        <strain evidence="1 2">1131</strain>
    </source>
</reference>
<dbReference type="SUPFAM" id="SSF53474">
    <property type="entry name" value="alpha/beta-Hydrolases"/>
    <property type="match status" value="1"/>
</dbReference>
<sequence>MTRVIVPVGKLATAFVLALALAACGTIEIVQDKNYARVRVGAEDAKALPARDVAPYVVGYALLSLAAYDDALYGVAKPLATGSREAVAQRDDDQAFGTLARPWLAPWALAETLINDCRGAPSPRRDFGFGGREGDCTLDESPRGRILDGLGLQVWTHGRQEFGRQESGRQGTRFCREVILGFRGTDRSQRDDWRSNFRFLTRVLPLYDQYEQVQDHIGPILDRVERYPCYRRGRTEIVAIGHSLGGGLAQQAAYRDGRVRRVFAFDPSFVTGYYDLDPKKRVDNSRGLKIERVYEHGEILAYPRLLLRNVYPPSACDPQIRHIRFNLIDGGSILAQHSLATLTAGLLELAKGKAGSPDNDGFLPISPYASRRTGKCLPADAIARAGP</sequence>
<dbReference type="AlphaFoldDB" id="A0A2S4MHW1"/>
<name>A0A2S4MHW1_9HYPH</name>
<dbReference type="RefSeq" id="WP_103717393.1">
    <property type="nucleotide sequence ID" value="NZ_PQFZ01000003.1"/>
</dbReference>